<keyword evidence="1" id="KW-1133">Transmembrane helix</keyword>
<dbReference type="AlphaFoldDB" id="A0A1C3NVA8"/>
<sequence length="140" mass="14433">MVSEDLEMSRSFLGSAYTFGAFGGLALGLYGVFLVPAGPRLGGVLLSVGVAVAVLGNVGLAALVRWFTGTRLGAVILLVGWVPIVLWLAAARPEGDLLLQAKTAGYLFMVFGALAPVIVAMIGLPPRGLSTLPLAGPRDR</sequence>
<keyword evidence="3" id="KW-1185">Reference proteome</keyword>
<dbReference type="Proteomes" id="UP000199013">
    <property type="component" value="Unassembled WGS sequence"/>
</dbReference>
<feature type="transmembrane region" description="Helical" evidence="1">
    <location>
        <begin position="103"/>
        <end position="124"/>
    </location>
</feature>
<proteinExistence type="predicted"/>
<organism evidence="2 3">
    <name type="scientific">Candidatus Protofrankia californiensis</name>
    <dbReference type="NCBI Taxonomy" id="1839754"/>
    <lineage>
        <taxon>Bacteria</taxon>
        <taxon>Bacillati</taxon>
        <taxon>Actinomycetota</taxon>
        <taxon>Actinomycetes</taxon>
        <taxon>Frankiales</taxon>
        <taxon>Frankiaceae</taxon>
        <taxon>Protofrankia</taxon>
    </lineage>
</organism>
<reference evidence="3" key="1">
    <citation type="submission" date="2016-02" db="EMBL/GenBank/DDBJ databases">
        <authorList>
            <person name="Wibberg D."/>
        </authorList>
    </citation>
    <scope>NUCLEOTIDE SEQUENCE [LARGE SCALE GENOMIC DNA]</scope>
</reference>
<dbReference type="Pfam" id="PF19608">
    <property type="entry name" value="DUF6113"/>
    <property type="match status" value="1"/>
</dbReference>
<feature type="transmembrane region" description="Helical" evidence="1">
    <location>
        <begin position="71"/>
        <end position="91"/>
    </location>
</feature>
<keyword evidence="1" id="KW-0472">Membrane</keyword>
<feature type="transmembrane region" description="Helical" evidence="1">
    <location>
        <begin position="41"/>
        <end position="64"/>
    </location>
</feature>
<keyword evidence="1" id="KW-0812">Transmembrane</keyword>
<name>A0A1C3NVA8_9ACTN</name>
<accession>A0A1C3NVA8</accession>
<gene>
    <name evidence="2" type="ORF">FDG2_1286</name>
</gene>
<evidence type="ECO:0000313" key="3">
    <source>
        <dbReference type="Proteomes" id="UP000199013"/>
    </source>
</evidence>
<evidence type="ECO:0000313" key="2">
    <source>
        <dbReference type="EMBL" id="SBW19370.1"/>
    </source>
</evidence>
<dbReference type="InterPro" id="IPR046095">
    <property type="entry name" value="DUF6113"/>
</dbReference>
<dbReference type="EMBL" id="FLUV01000539">
    <property type="protein sequence ID" value="SBW19370.1"/>
    <property type="molecule type" value="Genomic_DNA"/>
</dbReference>
<feature type="transmembrane region" description="Helical" evidence="1">
    <location>
        <begin position="12"/>
        <end position="35"/>
    </location>
</feature>
<evidence type="ECO:0000256" key="1">
    <source>
        <dbReference type="SAM" id="Phobius"/>
    </source>
</evidence>
<protein>
    <submittedName>
        <fullName evidence="2">Uncharacterized protein</fullName>
    </submittedName>
</protein>